<gene>
    <name evidence="1" type="primary">RvY_12515-1</name>
    <name evidence="1" type="synonym">RvY_12515.1</name>
    <name evidence="1" type="ORF">RvY_12515</name>
</gene>
<name>A0A1D1VM24_RAMVA</name>
<evidence type="ECO:0000313" key="1">
    <source>
        <dbReference type="EMBL" id="GAV01876.1"/>
    </source>
</evidence>
<reference evidence="1 2" key="1">
    <citation type="journal article" date="2016" name="Nat. Commun.">
        <title>Extremotolerant tardigrade genome and improved radiotolerance of human cultured cells by tardigrade-unique protein.</title>
        <authorList>
            <person name="Hashimoto T."/>
            <person name="Horikawa D.D."/>
            <person name="Saito Y."/>
            <person name="Kuwahara H."/>
            <person name="Kozuka-Hata H."/>
            <person name="Shin-I T."/>
            <person name="Minakuchi Y."/>
            <person name="Ohishi K."/>
            <person name="Motoyama A."/>
            <person name="Aizu T."/>
            <person name="Enomoto A."/>
            <person name="Kondo K."/>
            <person name="Tanaka S."/>
            <person name="Hara Y."/>
            <person name="Koshikawa S."/>
            <person name="Sagara H."/>
            <person name="Miura T."/>
            <person name="Yokobori S."/>
            <person name="Miyagawa K."/>
            <person name="Suzuki Y."/>
            <person name="Kubo T."/>
            <person name="Oyama M."/>
            <person name="Kohara Y."/>
            <person name="Fujiyama A."/>
            <person name="Arakawa K."/>
            <person name="Katayama T."/>
            <person name="Toyoda A."/>
            <person name="Kunieda T."/>
        </authorList>
    </citation>
    <scope>NUCLEOTIDE SEQUENCE [LARGE SCALE GENOMIC DNA]</scope>
    <source>
        <strain evidence="1 2">YOKOZUNA-1</strain>
    </source>
</reference>
<keyword evidence="2" id="KW-1185">Reference proteome</keyword>
<protein>
    <submittedName>
        <fullName evidence="1">Uncharacterized protein</fullName>
    </submittedName>
</protein>
<dbReference type="Proteomes" id="UP000186922">
    <property type="component" value="Unassembled WGS sequence"/>
</dbReference>
<accession>A0A1D1VM24</accession>
<dbReference type="AlphaFoldDB" id="A0A1D1VM24"/>
<comment type="caution">
    <text evidence="1">The sequence shown here is derived from an EMBL/GenBank/DDBJ whole genome shotgun (WGS) entry which is preliminary data.</text>
</comment>
<dbReference type="OrthoDB" id="4843387at2759"/>
<evidence type="ECO:0000313" key="2">
    <source>
        <dbReference type="Proteomes" id="UP000186922"/>
    </source>
</evidence>
<proteinExistence type="predicted"/>
<dbReference type="EMBL" id="BDGG01000007">
    <property type="protein sequence ID" value="GAV01876.1"/>
    <property type="molecule type" value="Genomic_DNA"/>
</dbReference>
<sequence>MIEKFEKTGSAEVKRRSGPIRKTTAIIDRTIVHKAQKFLQVRFKQRSRPIIPSTFQRRQKGAGFMNEVCLEE</sequence>
<organism evidence="1 2">
    <name type="scientific">Ramazzottius varieornatus</name>
    <name type="common">Water bear</name>
    <name type="synonym">Tardigrade</name>
    <dbReference type="NCBI Taxonomy" id="947166"/>
    <lineage>
        <taxon>Eukaryota</taxon>
        <taxon>Metazoa</taxon>
        <taxon>Ecdysozoa</taxon>
        <taxon>Tardigrada</taxon>
        <taxon>Eutardigrada</taxon>
        <taxon>Parachela</taxon>
        <taxon>Hypsibioidea</taxon>
        <taxon>Ramazzottiidae</taxon>
        <taxon>Ramazzottius</taxon>
    </lineage>
</organism>